<dbReference type="OrthoDB" id="439808at2759"/>
<evidence type="ECO:0000256" key="2">
    <source>
        <dbReference type="PROSITE-ProRule" id="PRU00176"/>
    </source>
</evidence>
<dbReference type="PANTHER" id="PTHR11176">
    <property type="entry name" value="BOULE-RELATED"/>
    <property type="match status" value="1"/>
</dbReference>
<dbReference type="Gene3D" id="3.30.70.330">
    <property type="match status" value="1"/>
</dbReference>
<evidence type="ECO:0000313" key="4">
    <source>
        <dbReference type="EMBL" id="VVA96763.1"/>
    </source>
</evidence>
<dbReference type="EMBL" id="CABITT030000003">
    <property type="protein sequence ID" value="VVA96763.1"/>
    <property type="molecule type" value="Genomic_DNA"/>
</dbReference>
<comment type="caution">
    <text evidence="4">The sequence shown here is derived from an EMBL/GenBank/DDBJ whole genome shotgun (WGS) entry which is preliminary data.</text>
</comment>
<dbReference type="PANTHER" id="PTHR11176:SF47">
    <property type="entry name" value="(RAPE) HYPOTHETICAL PROTEIN"/>
    <property type="match status" value="1"/>
</dbReference>
<reference evidence="4" key="1">
    <citation type="submission" date="2019-07" db="EMBL/GenBank/DDBJ databases">
        <authorList>
            <person name="Dittberner H."/>
        </authorList>
    </citation>
    <scope>NUCLEOTIDE SEQUENCE [LARGE SCALE GENOMIC DNA]</scope>
</reference>
<dbReference type="Pfam" id="PF00076">
    <property type="entry name" value="RRM_1"/>
    <property type="match status" value="1"/>
</dbReference>
<dbReference type="Proteomes" id="UP000489600">
    <property type="component" value="Unassembled WGS sequence"/>
</dbReference>
<evidence type="ECO:0000313" key="5">
    <source>
        <dbReference type="Proteomes" id="UP000489600"/>
    </source>
</evidence>
<name>A0A565B5Z6_9BRAS</name>
<dbReference type="InterPro" id="IPR012677">
    <property type="entry name" value="Nucleotide-bd_a/b_plait_sf"/>
</dbReference>
<dbReference type="SMART" id="SM00360">
    <property type="entry name" value="RRM"/>
    <property type="match status" value="1"/>
</dbReference>
<accession>A0A565B5Z6</accession>
<keyword evidence="5" id="KW-1185">Reference proteome</keyword>
<dbReference type="InterPro" id="IPR035979">
    <property type="entry name" value="RBD_domain_sf"/>
</dbReference>
<dbReference type="InterPro" id="IPR000504">
    <property type="entry name" value="RRM_dom"/>
</dbReference>
<organism evidence="4 5">
    <name type="scientific">Arabis nemorensis</name>
    <dbReference type="NCBI Taxonomy" id="586526"/>
    <lineage>
        <taxon>Eukaryota</taxon>
        <taxon>Viridiplantae</taxon>
        <taxon>Streptophyta</taxon>
        <taxon>Embryophyta</taxon>
        <taxon>Tracheophyta</taxon>
        <taxon>Spermatophyta</taxon>
        <taxon>Magnoliopsida</taxon>
        <taxon>eudicotyledons</taxon>
        <taxon>Gunneridae</taxon>
        <taxon>Pentapetalae</taxon>
        <taxon>rosids</taxon>
        <taxon>malvids</taxon>
        <taxon>Brassicales</taxon>
        <taxon>Brassicaceae</taxon>
        <taxon>Arabideae</taxon>
        <taxon>Arabis</taxon>
    </lineage>
</organism>
<dbReference type="AlphaFoldDB" id="A0A565B5Z6"/>
<protein>
    <recommendedName>
        <fullName evidence="3">RRM domain-containing protein</fullName>
    </recommendedName>
</protein>
<dbReference type="SUPFAM" id="SSF54928">
    <property type="entry name" value="RNA-binding domain, RBD"/>
    <property type="match status" value="1"/>
</dbReference>
<dbReference type="GO" id="GO:0003723">
    <property type="term" value="F:RNA binding"/>
    <property type="evidence" value="ECO:0007669"/>
    <property type="project" value="UniProtKB-UniRule"/>
</dbReference>
<keyword evidence="1 2" id="KW-0694">RNA-binding</keyword>
<dbReference type="PROSITE" id="PS50102">
    <property type="entry name" value="RRM"/>
    <property type="match status" value="1"/>
</dbReference>
<feature type="domain" description="RRM" evidence="3">
    <location>
        <begin position="13"/>
        <end position="91"/>
    </location>
</feature>
<evidence type="ECO:0000256" key="1">
    <source>
        <dbReference type="ARBA" id="ARBA00022884"/>
    </source>
</evidence>
<evidence type="ECO:0000259" key="3">
    <source>
        <dbReference type="PROSITE" id="PS50102"/>
    </source>
</evidence>
<gene>
    <name evidence="4" type="ORF">ANE_LOCUS7208</name>
</gene>
<proteinExistence type="predicted"/>
<sequence>MSQPNQNLDLKYTKIFVGGLAWKTTTDDLRSFFQQFGEVLDANVVFETYPTLRSKGFGFVTFRDAESADRALANPSPIIDGRRANINLAYLRAKNNNNNTNHDVNQVPPHQYPLAPQYPNPYFPPFYWNPNYGQVRYMPSVPYMAMTYPPLYVSTYGVQQNLQQRDTGRLPVRVSAPQSSSVRIHEVSENNKEVVVTADVKEIDTEPESDVDQEEEIMSGQDHNGLEQNVEDIDVDTLIGHNETVFEGTCQNERVFEAEDTPHANGFDLDRNCECASQMNGIDQEAQGEERMS</sequence>